<organism evidence="1 2">
    <name type="scientific">Sphingomonas populi</name>
    <dbReference type="NCBI Taxonomy" id="2484750"/>
    <lineage>
        <taxon>Bacteria</taxon>
        <taxon>Pseudomonadati</taxon>
        <taxon>Pseudomonadota</taxon>
        <taxon>Alphaproteobacteria</taxon>
        <taxon>Sphingomonadales</taxon>
        <taxon>Sphingomonadaceae</taxon>
        <taxon>Sphingomonas</taxon>
    </lineage>
</organism>
<accession>A0A4Q6YAB3</accession>
<evidence type="ECO:0000313" key="1">
    <source>
        <dbReference type="EMBL" id="RZF66516.1"/>
    </source>
</evidence>
<dbReference type="EMBL" id="SGIS01000001">
    <property type="protein sequence ID" value="RZF66516.1"/>
    <property type="molecule type" value="Genomic_DNA"/>
</dbReference>
<dbReference type="RefSeq" id="WP_130154870.1">
    <property type="nucleotide sequence ID" value="NZ_SGIS01000001.1"/>
</dbReference>
<gene>
    <name evidence="1" type="ORF">EWE75_01290</name>
</gene>
<comment type="caution">
    <text evidence="1">The sequence shown here is derived from an EMBL/GenBank/DDBJ whole genome shotgun (WGS) entry which is preliminary data.</text>
</comment>
<protein>
    <recommendedName>
        <fullName evidence="3">Alpha/beta hydrolase</fullName>
    </recommendedName>
</protein>
<dbReference type="AlphaFoldDB" id="A0A4Q6YAB3"/>
<evidence type="ECO:0008006" key="3">
    <source>
        <dbReference type="Google" id="ProtNLM"/>
    </source>
</evidence>
<dbReference type="OrthoDB" id="7390151at2"/>
<dbReference type="SUPFAM" id="SSF53474">
    <property type="entry name" value="alpha/beta-Hydrolases"/>
    <property type="match status" value="1"/>
</dbReference>
<dbReference type="Proteomes" id="UP000292085">
    <property type="component" value="Unassembled WGS sequence"/>
</dbReference>
<name>A0A4Q6YAB3_9SPHN</name>
<dbReference type="InterPro" id="IPR029058">
    <property type="entry name" value="AB_hydrolase_fold"/>
</dbReference>
<evidence type="ECO:0000313" key="2">
    <source>
        <dbReference type="Proteomes" id="UP000292085"/>
    </source>
</evidence>
<reference evidence="1 2" key="1">
    <citation type="submission" date="2019-02" db="EMBL/GenBank/DDBJ databases">
        <authorList>
            <person name="Li Y."/>
        </authorList>
    </citation>
    <scope>NUCLEOTIDE SEQUENCE [LARGE SCALE GENOMIC DNA]</scope>
    <source>
        <strain evidence="1 2">3-7</strain>
    </source>
</reference>
<keyword evidence="2" id="KW-1185">Reference proteome</keyword>
<sequence>MIDHYDWRGGREAMLRFGPETGPIVVIAMPLFEEANRTRAFVVTLCRALAARGVASALPDLPGQGESLVPLETCSIFDVAEGIERASKADWEAGRALYSVAIRSGAILDKLALFSGRWHFAPQTGPELLRDLKRVKQASIGARVLLGDLWYFDVAKPEGVEDQHVEIAGNRISTSLLTALSVYEPWRQDDGGHVRTVRLDTDRKPADRHVPGTPLWRRAEPSNDPALAALLADDIAAWIARCGG</sequence>
<proteinExistence type="predicted"/>